<dbReference type="InterPro" id="IPR041698">
    <property type="entry name" value="Methyltransf_25"/>
</dbReference>
<name>A0ABR2IWI9_9PEZI</name>
<dbReference type="SUPFAM" id="SSF53335">
    <property type="entry name" value="S-adenosyl-L-methionine-dependent methyltransferases"/>
    <property type="match status" value="1"/>
</dbReference>
<proteinExistence type="predicted"/>
<gene>
    <name evidence="5" type="ORF">PGQ11_007585</name>
</gene>
<keyword evidence="1" id="KW-0489">Methyltransferase</keyword>
<accession>A0ABR2IWI9</accession>
<dbReference type="PANTHER" id="PTHR43464:SF19">
    <property type="entry name" value="UBIQUINONE BIOSYNTHESIS O-METHYLTRANSFERASE, MITOCHONDRIAL"/>
    <property type="match status" value="1"/>
</dbReference>
<evidence type="ECO:0000256" key="3">
    <source>
        <dbReference type="ARBA" id="ARBA00022691"/>
    </source>
</evidence>
<organism evidence="5 6">
    <name type="scientific">Apiospora arundinis</name>
    <dbReference type="NCBI Taxonomy" id="335852"/>
    <lineage>
        <taxon>Eukaryota</taxon>
        <taxon>Fungi</taxon>
        <taxon>Dikarya</taxon>
        <taxon>Ascomycota</taxon>
        <taxon>Pezizomycotina</taxon>
        <taxon>Sordariomycetes</taxon>
        <taxon>Xylariomycetidae</taxon>
        <taxon>Amphisphaeriales</taxon>
        <taxon>Apiosporaceae</taxon>
        <taxon>Apiospora</taxon>
    </lineage>
</organism>
<evidence type="ECO:0000256" key="1">
    <source>
        <dbReference type="ARBA" id="ARBA00022603"/>
    </source>
</evidence>
<dbReference type="InterPro" id="IPR029063">
    <property type="entry name" value="SAM-dependent_MTases_sf"/>
</dbReference>
<keyword evidence="2" id="KW-0808">Transferase</keyword>
<dbReference type="Pfam" id="PF13649">
    <property type="entry name" value="Methyltransf_25"/>
    <property type="match status" value="1"/>
</dbReference>
<protein>
    <submittedName>
        <fullName evidence="5">ToxA protein</fullName>
    </submittedName>
</protein>
<evidence type="ECO:0000313" key="5">
    <source>
        <dbReference type="EMBL" id="KAK8869007.1"/>
    </source>
</evidence>
<reference evidence="5 6" key="1">
    <citation type="journal article" date="2024" name="IMA Fungus">
        <title>Apiospora arundinis, a panoply of carbohydrate-active enzymes and secondary metabolites.</title>
        <authorList>
            <person name="Sorensen T."/>
            <person name="Petersen C."/>
            <person name="Muurmann A.T."/>
            <person name="Christiansen J.V."/>
            <person name="Brundto M.L."/>
            <person name="Overgaard C.K."/>
            <person name="Boysen A.T."/>
            <person name="Wollenberg R.D."/>
            <person name="Larsen T.O."/>
            <person name="Sorensen J.L."/>
            <person name="Nielsen K.L."/>
            <person name="Sondergaard T.E."/>
        </authorList>
    </citation>
    <scope>NUCLEOTIDE SEQUENCE [LARGE SCALE GENOMIC DNA]</scope>
    <source>
        <strain evidence="5 6">AAU 773</strain>
    </source>
</reference>
<comment type="caution">
    <text evidence="5">The sequence shown here is derived from an EMBL/GenBank/DDBJ whole genome shotgun (WGS) entry which is preliminary data.</text>
</comment>
<evidence type="ECO:0000259" key="4">
    <source>
        <dbReference type="Pfam" id="PF13649"/>
    </source>
</evidence>
<evidence type="ECO:0000256" key="2">
    <source>
        <dbReference type="ARBA" id="ARBA00022679"/>
    </source>
</evidence>
<dbReference type="CDD" id="cd02440">
    <property type="entry name" value="AdoMet_MTases"/>
    <property type="match status" value="1"/>
</dbReference>
<dbReference type="PANTHER" id="PTHR43464">
    <property type="entry name" value="METHYLTRANSFERASE"/>
    <property type="match status" value="1"/>
</dbReference>
<dbReference type="Proteomes" id="UP001390339">
    <property type="component" value="Unassembled WGS sequence"/>
</dbReference>
<feature type="domain" description="Methyltransferase" evidence="4">
    <location>
        <begin position="51"/>
        <end position="152"/>
    </location>
</feature>
<dbReference type="EMBL" id="JAPCWZ010000004">
    <property type="protein sequence ID" value="KAK8869007.1"/>
    <property type="molecule type" value="Genomic_DNA"/>
</dbReference>
<dbReference type="Gene3D" id="3.40.50.150">
    <property type="entry name" value="Vaccinia Virus protein VP39"/>
    <property type="match status" value="1"/>
</dbReference>
<evidence type="ECO:0000313" key="6">
    <source>
        <dbReference type="Proteomes" id="UP001390339"/>
    </source>
</evidence>
<sequence length="285" mass="31720">MASSATQQTQYNSIGAEYDAIKSLPIIRDVETPNFRKYAREFLGASGRVRVLDLACGTGFYSHMLLEMGAGSVTGVDISPAMIEVARSKARKSGLDASGRLKYLVGDAMRLGVVDGGEYDMVTGVWLLNYASSREELARMFRGISANLKPGGIFYGVCEEYQEDLDAFVSERNLSFHGNRKLFGLETEYTTRLPSGDGYVMVTRAYVDPPHKPFTMKTYHLRGGVIMEAARAGGLGGFIEMKKMSVPEEIYQQDKDYWALYNEFTPKFSLIFIAKEHTDSTRPVK</sequence>
<keyword evidence="6" id="KW-1185">Reference proteome</keyword>
<keyword evidence="3" id="KW-0949">S-adenosyl-L-methionine</keyword>